<dbReference type="InterPro" id="IPR024079">
    <property type="entry name" value="MetalloPept_cat_dom_sf"/>
</dbReference>
<dbReference type="GO" id="GO:0008584">
    <property type="term" value="P:male gonad development"/>
    <property type="evidence" value="ECO:0007669"/>
    <property type="project" value="TreeGrafter"/>
</dbReference>
<dbReference type="SMART" id="SM00050">
    <property type="entry name" value="DISIN"/>
    <property type="match status" value="1"/>
</dbReference>
<keyword evidence="4" id="KW-0479">Metal-binding</keyword>
<dbReference type="CDD" id="cd04269">
    <property type="entry name" value="ZnMc_adamalysin_II_like"/>
    <property type="match status" value="1"/>
</dbReference>
<feature type="domain" description="Disintegrin" evidence="6">
    <location>
        <begin position="411"/>
        <end position="497"/>
    </location>
</feature>
<dbReference type="PRINTS" id="PR00289">
    <property type="entry name" value="DISINTEGRIN"/>
</dbReference>
<dbReference type="PANTHER" id="PTHR11905:SF239">
    <property type="entry name" value="A DISINTEGRIN AND METALLOPEPTIDASE DOMAIN 26B-RELATED"/>
    <property type="match status" value="1"/>
</dbReference>
<feature type="compositionally biased region" description="Basic and acidic residues" evidence="5">
    <location>
        <begin position="767"/>
        <end position="777"/>
    </location>
</feature>
<gene>
    <name evidence="9" type="primary">LOC110588421</name>
</gene>
<feature type="domain" description="Peptidase M12B" evidence="7">
    <location>
        <begin position="214"/>
        <end position="389"/>
    </location>
</feature>
<dbReference type="PANTHER" id="PTHR11905">
    <property type="entry name" value="ADAM A DISINTEGRIN AND METALLOPROTEASE DOMAIN"/>
    <property type="match status" value="1"/>
</dbReference>
<dbReference type="STRING" id="29088.A0A2Y9HX14"/>
<organism evidence="8 9">
    <name type="scientific">Neomonachus schauinslandi</name>
    <name type="common">Hawaiian monk seal</name>
    <name type="synonym">Monachus schauinslandi</name>
    <dbReference type="NCBI Taxonomy" id="29088"/>
    <lineage>
        <taxon>Eukaryota</taxon>
        <taxon>Metazoa</taxon>
        <taxon>Chordata</taxon>
        <taxon>Craniata</taxon>
        <taxon>Vertebrata</taxon>
        <taxon>Euteleostomi</taxon>
        <taxon>Mammalia</taxon>
        <taxon>Eutheria</taxon>
        <taxon>Laurasiatheria</taxon>
        <taxon>Carnivora</taxon>
        <taxon>Caniformia</taxon>
        <taxon>Pinnipedia</taxon>
        <taxon>Phocidae</taxon>
        <taxon>Monachinae</taxon>
        <taxon>Monachini</taxon>
        <taxon>Neomonachus</taxon>
    </lineage>
</organism>
<dbReference type="InterPro" id="IPR006586">
    <property type="entry name" value="ADAM_Cys-rich"/>
</dbReference>
<comment type="subcellular location">
    <subcellularLocation>
        <location evidence="1">Membrane</location>
        <topology evidence="1">Single-pass membrane protein</topology>
    </subcellularLocation>
</comment>
<keyword evidence="2 4" id="KW-1015">Disulfide bond</keyword>
<comment type="caution">
    <text evidence="4">Lacks conserved residue(s) required for the propagation of feature annotation.</text>
</comment>
<dbReference type="InterPro" id="IPR001590">
    <property type="entry name" value="Peptidase_M12B"/>
</dbReference>
<dbReference type="Proteomes" id="UP000248481">
    <property type="component" value="Chromosome 2"/>
</dbReference>
<dbReference type="PROSITE" id="PS50215">
    <property type="entry name" value="ADAM_MEPRO"/>
    <property type="match status" value="1"/>
</dbReference>
<dbReference type="KEGG" id="nsu:110588421"/>
<feature type="active site" evidence="4">
    <location>
        <position position="348"/>
    </location>
</feature>
<keyword evidence="4" id="KW-0862">Zinc</keyword>
<dbReference type="FunFam" id="4.10.70.10:FF:000001">
    <property type="entry name" value="Disintegrin and metalloproteinase domain-containing protein 22"/>
    <property type="match status" value="1"/>
</dbReference>
<feature type="binding site" evidence="4">
    <location>
        <position position="351"/>
    </location>
    <ligand>
        <name>Zn(2+)</name>
        <dbReference type="ChEBI" id="CHEBI:29105"/>
        <note>catalytic</note>
    </ligand>
</feature>
<feature type="region of interest" description="Disordered" evidence="5">
    <location>
        <begin position="747"/>
        <end position="817"/>
    </location>
</feature>
<feature type="compositionally biased region" description="Basic and acidic residues" evidence="5">
    <location>
        <begin position="919"/>
        <end position="931"/>
    </location>
</feature>
<evidence type="ECO:0000313" key="8">
    <source>
        <dbReference type="Proteomes" id="UP000248481"/>
    </source>
</evidence>
<dbReference type="GO" id="GO:0046872">
    <property type="term" value="F:metal ion binding"/>
    <property type="evidence" value="ECO:0007669"/>
    <property type="project" value="UniProtKB-KW"/>
</dbReference>
<dbReference type="Gene3D" id="3.40.390.10">
    <property type="entry name" value="Collagenase (Catalytic Domain)"/>
    <property type="match status" value="1"/>
</dbReference>
<protein>
    <submittedName>
        <fullName evidence="9">Disintegrin and metalloproteinase domain-containing protein 20-like</fullName>
    </submittedName>
</protein>
<dbReference type="Pfam" id="PF00200">
    <property type="entry name" value="Disintegrin"/>
    <property type="match status" value="1"/>
</dbReference>
<dbReference type="InterPro" id="IPR002870">
    <property type="entry name" value="Peptidase_M12B_N"/>
</dbReference>
<name>A0A2Y9HX14_NEOSC</name>
<dbReference type="PROSITE" id="PS00427">
    <property type="entry name" value="DISINTEGRIN_1"/>
    <property type="match status" value="1"/>
</dbReference>
<dbReference type="Pfam" id="PF01421">
    <property type="entry name" value="Reprolysin"/>
    <property type="match status" value="1"/>
</dbReference>
<dbReference type="SUPFAM" id="SSF57552">
    <property type="entry name" value="Blood coagulation inhibitor (disintegrin)"/>
    <property type="match status" value="1"/>
</dbReference>
<dbReference type="InterPro" id="IPR034027">
    <property type="entry name" value="Reprolysin_adamalysin"/>
</dbReference>
<evidence type="ECO:0000256" key="2">
    <source>
        <dbReference type="ARBA" id="ARBA00023157"/>
    </source>
</evidence>
<keyword evidence="8" id="KW-1185">Reference proteome</keyword>
<evidence type="ECO:0000256" key="3">
    <source>
        <dbReference type="PROSITE-ProRule" id="PRU00068"/>
    </source>
</evidence>
<dbReference type="Pfam" id="PF01562">
    <property type="entry name" value="Pep_M12B_propep"/>
    <property type="match status" value="1"/>
</dbReference>
<dbReference type="InterPro" id="IPR018358">
    <property type="entry name" value="Disintegrin_CS"/>
</dbReference>
<dbReference type="FunFam" id="3.40.390.10:FF:000002">
    <property type="entry name" value="Disintegrin and metalloproteinase domain-containing protein 22"/>
    <property type="match status" value="1"/>
</dbReference>
<accession>A0A2Y9HX14</accession>
<dbReference type="GO" id="GO:1990913">
    <property type="term" value="C:sperm head plasma membrane"/>
    <property type="evidence" value="ECO:0007669"/>
    <property type="project" value="TreeGrafter"/>
</dbReference>
<reference evidence="9" key="1">
    <citation type="submission" date="2025-08" db="UniProtKB">
        <authorList>
            <consortium name="RefSeq"/>
        </authorList>
    </citation>
    <scope>IDENTIFICATION</scope>
    <source>
        <tissue evidence="9">Blood</tissue>
    </source>
</reference>
<sequence length="931" mass="103139">MAEYGGSIMAVDEVPVHVRITVPILWLRVFLLLSGWSHVGHSYRHGPPEVVIPLRITGTGIVKKPPGWISYCLHFGGQRHVFHLKVKKLLLSKNFPVFTYTDQGALLEDQPFIQKDCYYHGYVEGDPDSLVSLSTCFGGFQGILQINHIVYEILPKRLSTTFEHLVFKVYGKEKPFSPMRCGLTDEKIAQQMKFQESNNSTLQSGYKRLWMHKKFVEMAVVVDHNRYAYREYNVTTVELEVITTMNNVNTFYQPLNIEVSLVGMEVWNEGNPVEIKNMDILVDLFCAWKEKGFSARVPHDAAHVFVKRGYGTFGISYVGSVCNYNTNCAVDAFTSDDLGFFAFVVSHELGHSLGMWHDEETCKCADNVCIMCAAQSWATKFSNCSYAQYWHTSAGSRCISHPPTAERTFKSTRCGNGVVEEGEECDCGSLNLCTKDPCCQLDCTLSPGATCAFGLCCKDCKFTPSGDVCREQANECDLPEWCDGTSYQCPEDVHVQDGVECTGGGYCYEKRCNSRDELCSKLFGPNAKSASQICYSTVNIQGDRFGNCGLKNNQFIKCNTSDTLCGRVQCKDVTKIPTLRYHSTLHWLHLNDSICWGIDFHYGMPWPDLGEVKDGTECGKERICVRRKCIPLAYLKTNCSPETCNRNGVCNNRHHCHCGDEWDPPDCRVKGKGGSVDSGPPPIGNEVEVPQKKQQKKTYQLLFWLIPSSLIALARNSTTVLSRSNEICIAEVSSGRERGEKRSAAVYPGALQAPRPQAGGCTGGPGDRSRALTRRDPAPSPQPSTGQAPTVKQPRGSPHPHSHLGADGGGIWEPRPRRLPAPLAQLCGPCAQPPPPQRARGAFGRRVWRGEKNGGHSNATDGCWGLRGPEKAGLRGRKLDHPWALEPHRSGPWDDLSVPIGQNLTFSGEQWTEALTGPEGERSPGDDGRNG</sequence>
<evidence type="ECO:0000259" key="6">
    <source>
        <dbReference type="PROSITE" id="PS50214"/>
    </source>
</evidence>
<feature type="region of interest" description="Disordered" evidence="5">
    <location>
        <begin position="907"/>
        <end position="931"/>
    </location>
</feature>
<feature type="disulfide bond" evidence="3">
    <location>
        <begin position="469"/>
        <end position="489"/>
    </location>
</feature>
<dbReference type="GeneID" id="110588421"/>
<dbReference type="SMART" id="SM00608">
    <property type="entry name" value="ACR"/>
    <property type="match status" value="1"/>
</dbReference>
<dbReference type="GO" id="GO:0006508">
    <property type="term" value="P:proteolysis"/>
    <property type="evidence" value="ECO:0007669"/>
    <property type="project" value="InterPro"/>
</dbReference>
<dbReference type="RefSeq" id="XP_021554424.1">
    <property type="nucleotide sequence ID" value="XM_021698749.1"/>
</dbReference>
<dbReference type="PROSITE" id="PS50214">
    <property type="entry name" value="DISINTEGRIN_2"/>
    <property type="match status" value="1"/>
</dbReference>
<evidence type="ECO:0000256" key="1">
    <source>
        <dbReference type="ARBA" id="ARBA00004167"/>
    </source>
</evidence>
<evidence type="ECO:0000313" key="9">
    <source>
        <dbReference type="RefSeq" id="XP_021554424.1"/>
    </source>
</evidence>
<dbReference type="GO" id="GO:0009897">
    <property type="term" value="C:external side of plasma membrane"/>
    <property type="evidence" value="ECO:0007669"/>
    <property type="project" value="TreeGrafter"/>
</dbReference>
<dbReference type="AlphaFoldDB" id="A0A2Y9HX14"/>
<dbReference type="InParanoid" id="A0A2Y9HX14"/>
<proteinExistence type="predicted"/>
<dbReference type="InterPro" id="IPR001762">
    <property type="entry name" value="Disintegrin_dom"/>
</dbReference>
<dbReference type="SUPFAM" id="SSF55486">
    <property type="entry name" value="Metalloproteases ('zincins'), catalytic domain"/>
    <property type="match status" value="1"/>
</dbReference>
<dbReference type="Gene3D" id="4.10.70.10">
    <property type="entry name" value="Disintegrin domain"/>
    <property type="match status" value="1"/>
</dbReference>
<evidence type="ECO:0000256" key="5">
    <source>
        <dbReference type="SAM" id="MobiDB-lite"/>
    </source>
</evidence>
<feature type="binding site" evidence="4">
    <location>
        <position position="357"/>
    </location>
    <ligand>
        <name>Zn(2+)</name>
        <dbReference type="ChEBI" id="CHEBI:29105"/>
        <note>catalytic</note>
    </ligand>
</feature>
<evidence type="ECO:0000256" key="4">
    <source>
        <dbReference type="PROSITE-ProRule" id="PRU00276"/>
    </source>
</evidence>
<dbReference type="Pfam" id="PF08516">
    <property type="entry name" value="ADAM_CR"/>
    <property type="match status" value="1"/>
</dbReference>
<feature type="region of interest" description="Disordered" evidence="5">
    <location>
        <begin position="672"/>
        <end position="692"/>
    </location>
</feature>
<evidence type="ECO:0000259" key="7">
    <source>
        <dbReference type="PROSITE" id="PS50215"/>
    </source>
</evidence>
<dbReference type="InterPro" id="IPR036436">
    <property type="entry name" value="Disintegrin_dom_sf"/>
</dbReference>
<feature type="binding site" evidence="4">
    <location>
        <position position="347"/>
    </location>
    <ligand>
        <name>Zn(2+)</name>
        <dbReference type="ChEBI" id="CHEBI:29105"/>
        <note>catalytic</note>
    </ligand>
</feature>
<dbReference type="GO" id="GO:0004222">
    <property type="term" value="F:metalloendopeptidase activity"/>
    <property type="evidence" value="ECO:0007669"/>
    <property type="project" value="InterPro"/>
</dbReference>
<feature type="disulfide bond" evidence="4">
    <location>
        <begin position="364"/>
        <end position="369"/>
    </location>
</feature>